<dbReference type="Proteomes" id="UP000319894">
    <property type="component" value="Unassembled WGS sequence"/>
</dbReference>
<protein>
    <submittedName>
        <fullName evidence="4">Acetyl-CoA hydrolase</fullName>
    </submittedName>
</protein>
<dbReference type="GO" id="GO:0003986">
    <property type="term" value="F:acetyl-CoA hydrolase activity"/>
    <property type="evidence" value="ECO:0007669"/>
    <property type="project" value="TreeGrafter"/>
</dbReference>
<comment type="similarity">
    <text evidence="1">Belongs to the acetyl-CoA hydrolase/transferase family.</text>
</comment>
<organism evidence="4 5">
    <name type="scientific">Haloglomus irregulare</name>
    <dbReference type="NCBI Taxonomy" id="2234134"/>
    <lineage>
        <taxon>Archaea</taxon>
        <taxon>Methanobacteriati</taxon>
        <taxon>Methanobacteriota</taxon>
        <taxon>Stenosarchaea group</taxon>
        <taxon>Halobacteria</taxon>
        <taxon>Halobacteriales</taxon>
        <taxon>Natronomonadaceae</taxon>
        <taxon>Haloglomus</taxon>
    </lineage>
</organism>
<feature type="domain" description="Acetyl-CoA hydrolase/transferase N-terminal" evidence="2">
    <location>
        <begin position="17"/>
        <end position="213"/>
    </location>
</feature>
<evidence type="ECO:0000313" key="4">
    <source>
        <dbReference type="EMBL" id="TSD09964.1"/>
    </source>
</evidence>
<dbReference type="OrthoDB" id="147145at2157"/>
<feature type="domain" description="Acetyl-CoA hydrolase/transferase C-terminal" evidence="3">
    <location>
        <begin position="317"/>
        <end position="460"/>
    </location>
</feature>
<dbReference type="Gene3D" id="3.40.1080.20">
    <property type="entry name" value="Acetyl-CoA hydrolase/transferase C-terminal domain"/>
    <property type="match status" value="1"/>
</dbReference>
<accession>A0A554MXW1</accession>
<dbReference type="InterPro" id="IPR037171">
    <property type="entry name" value="NagB/RpiA_transferase-like"/>
</dbReference>
<dbReference type="PANTHER" id="PTHR43609">
    <property type="entry name" value="ACETYL-COA HYDROLASE"/>
    <property type="match status" value="1"/>
</dbReference>
<dbReference type="SUPFAM" id="SSF100950">
    <property type="entry name" value="NagB/RpiA/CoA transferase-like"/>
    <property type="match status" value="2"/>
</dbReference>
<dbReference type="EMBL" id="QMDX01000009">
    <property type="protein sequence ID" value="TSD09964.1"/>
    <property type="molecule type" value="Genomic_DNA"/>
</dbReference>
<dbReference type="InterPro" id="IPR003702">
    <property type="entry name" value="ActCoA_hydro_N"/>
</dbReference>
<name>A0A554MXW1_9EURY</name>
<evidence type="ECO:0000313" key="5">
    <source>
        <dbReference type="Proteomes" id="UP000319894"/>
    </source>
</evidence>
<evidence type="ECO:0000259" key="3">
    <source>
        <dbReference type="Pfam" id="PF13336"/>
    </source>
</evidence>
<dbReference type="Pfam" id="PF02550">
    <property type="entry name" value="AcetylCoA_hydro"/>
    <property type="match status" value="1"/>
</dbReference>
<dbReference type="InterPro" id="IPR026888">
    <property type="entry name" value="AcetylCoA_hyd_C"/>
</dbReference>
<dbReference type="RefSeq" id="WP_144262653.1">
    <property type="nucleotide sequence ID" value="NZ_QMDX01000009.1"/>
</dbReference>
<keyword evidence="5" id="KW-1185">Reference proteome</keyword>
<reference evidence="4 5" key="1">
    <citation type="submission" date="2018-06" db="EMBL/GenBank/DDBJ databases">
        <title>Natronomonas sp. F16-60 a new haloarchaeon isolated from a solar saltern of Isla Cristina, Huelva, Spain.</title>
        <authorList>
            <person name="Duran-Viseras A."/>
            <person name="Sanchez-Porro C."/>
            <person name="Ventosa A."/>
        </authorList>
    </citation>
    <scope>NUCLEOTIDE SEQUENCE [LARGE SCALE GENOMIC DNA]</scope>
    <source>
        <strain evidence="4 5">F16-60</strain>
    </source>
</reference>
<evidence type="ECO:0000259" key="2">
    <source>
        <dbReference type="Pfam" id="PF02550"/>
    </source>
</evidence>
<dbReference type="PANTHER" id="PTHR43609:SF1">
    <property type="entry name" value="ACETYL-COA HYDROLASE"/>
    <property type="match status" value="1"/>
</dbReference>
<dbReference type="Gene3D" id="3.30.750.70">
    <property type="entry name" value="4-hydroxybutyrate coenzyme like domains"/>
    <property type="match status" value="1"/>
</dbReference>
<dbReference type="GO" id="GO:0008775">
    <property type="term" value="F:acetate CoA-transferase activity"/>
    <property type="evidence" value="ECO:0007669"/>
    <property type="project" value="InterPro"/>
</dbReference>
<gene>
    <name evidence="4" type="ORF">DP107_13315</name>
</gene>
<keyword evidence="4" id="KW-0378">Hydrolase</keyword>
<dbReference type="Pfam" id="PF13336">
    <property type="entry name" value="AcetylCoA_hyd_C"/>
    <property type="match status" value="1"/>
</dbReference>
<dbReference type="AlphaFoldDB" id="A0A554MXW1"/>
<evidence type="ECO:0000256" key="1">
    <source>
        <dbReference type="ARBA" id="ARBA00009632"/>
    </source>
</evidence>
<dbReference type="Gene3D" id="3.40.1080.10">
    <property type="entry name" value="Glutaconate Coenzyme A-transferase"/>
    <property type="match status" value="1"/>
</dbReference>
<dbReference type="InterPro" id="IPR046433">
    <property type="entry name" value="ActCoA_hydro"/>
</dbReference>
<dbReference type="InterPro" id="IPR038460">
    <property type="entry name" value="AcetylCoA_hyd_C_sf"/>
</dbReference>
<sequence>MAADSDGRLVGELPVQSAAAAAARIDPGAVLGVSGFGSVGYPKLVPEALADRSTPDLDLTVISGGSVGPEIDEALVAAGALARRHPFTARAPCREAVNDGTVAFHDSHVAAVADEVRFGGLPSPDWAVVEAVAVGPDWLVPTTSVGSTPALVAAADRLVVEVNAAQPRGLEALHDLLVRAAPPDRTPLSLDAVDDRLGSSRIGFDPDALAAVVRTDRADTTYDFREPTAADRALASELAGFLDAELDRNPAFDDALNLQFGVGSVGNAVVSALESVELGDRDVAYFGEVLQDGVLDAIDDGLLGAASATSLALSDEGQARLFADLDRYAEAIVLRPADVSNDPGLVDSFGVVAVNGAVEVDLTGQVNSTHIGTDLVGGIGGSGDFFRNALLSVAALPSTADGGALSRVVPRVAHVDHTEHDVDVVVTDQGVADLRGRSPRERMAAMLDVAHPDFRDALATYHERALGRGGHTPGGFDLAADWPPNR</sequence>
<proteinExistence type="inferred from homology"/>
<dbReference type="InParanoid" id="A0A554MXW1"/>
<comment type="caution">
    <text evidence="4">The sequence shown here is derived from an EMBL/GenBank/DDBJ whole genome shotgun (WGS) entry which is preliminary data.</text>
</comment>
<dbReference type="GO" id="GO:0006083">
    <property type="term" value="P:acetate metabolic process"/>
    <property type="evidence" value="ECO:0007669"/>
    <property type="project" value="InterPro"/>
</dbReference>